<evidence type="ECO:0000313" key="1">
    <source>
        <dbReference type="EMBL" id="GIY08365.1"/>
    </source>
</evidence>
<accession>A0AAV4QGW5</accession>
<keyword evidence="2" id="KW-1185">Reference proteome</keyword>
<gene>
    <name evidence="1" type="ORF">CEXT_252341</name>
</gene>
<organism evidence="1 2">
    <name type="scientific">Caerostris extrusa</name>
    <name type="common">Bark spider</name>
    <name type="synonym">Caerostris bankana</name>
    <dbReference type="NCBI Taxonomy" id="172846"/>
    <lineage>
        <taxon>Eukaryota</taxon>
        <taxon>Metazoa</taxon>
        <taxon>Ecdysozoa</taxon>
        <taxon>Arthropoda</taxon>
        <taxon>Chelicerata</taxon>
        <taxon>Arachnida</taxon>
        <taxon>Araneae</taxon>
        <taxon>Araneomorphae</taxon>
        <taxon>Entelegynae</taxon>
        <taxon>Araneoidea</taxon>
        <taxon>Araneidae</taxon>
        <taxon>Caerostris</taxon>
    </lineage>
</organism>
<comment type="caution">
    <text evidence="1">The sequence shown here is derived from an EMBL/GenBank/DDBJ whole genome shotgun (WGS) entry which is preliminary data.</text>
</comment>
<protein>
    <submittedName>
        <fullName evidence="1">Uncharacterized protein</fullName>
    </submittedName>
</protein>
<dbReference type="EMBL" id="BPLR01006236">
    <property type="protein sequence ID" value="GIY08365.1"/>
    <property type="molecule type" value="Genomic_DNA"/>
</dbReference>
<reference evidence="1 2" key="1">
    <citation type="submission" date="2021-06" db="EMBL/GenBank/DDBJ databases">
        <title>Caerostris extrusa draft genome.</title>
        <authorList>
            <person name="Kono N."/>
            <person name="Arakawa K."/>
        </authorList>
    </citation>
    <scope>NUCLEOTIDE SEQUENCE [LARGE SCALE GENOMIC DNA]</scope>
</reference>
<dbReference type="Proteomes" id="UP001054945">
    <property type="component" value="Unassembled WGS sequence"/>
</dbReference>
<sequence length="147" mass="17014">MLRVDLPTSTPTLRMDVDIVECRFLSCPVSEQPFMESAMAKRALSGSLDYPLMLQMAGIPDFRAIRSSLQVLQLDNSRLTQLRETTQASKAAAEHPHRQQFHRPRANDVFQLRTCSPYPHIYILFCSQTLLHRLIFYLLFPLYQLCK</sequence>
<evidence type="ECO:0000313" key="2">
    <source>
        <dbReference type="Proteomes" id="UP001054945"/>
    </source>
</evidence>
<dbReference type="AlphaFoldDB" id="A0AAV4QGW5"/>
<proteinExistence type="predicted"/>
<name>A0AAV4QGW5_CAEEX</name>